<gene>
    <name evidence="3" type="ORF">DCF19_21285</name>
</gene>
<evidence type="ECO:0000256" key="1">
    <source>
        <dbReference type="SAM" id="Coils"/>
    </source>
</evidence>
<dbReference type="NCBIfam" id="TIGR04376">
    <property type="entry name" value="TIGR04376 family protein"/>
    <property type="match status" value="1"/>
</dbReference>
<dbReference type="AlphaFoldDB" id="A0A2W4VZ69"/>
<proteinExistence type="predicted"/>
<accession>A0A2W4VZ69</accession>
<name>A0A2W4VZ69_9CYAN</name>
<evidence type="ECO:0000313" key="4">
    <source>
        <dbReference type="Proteomes" id="UP000249467"/>
    </source>
</evidence>
<feature type="region of interest" description="Disordered" evidence="2">
    <location>
        <begin position="138"/>
        <end position="164"/>
    </location>
</feature>
<organism evidence="3 4">
    <name type="scientific">Pseudanabaena frigida</name>
    <dbReference type="NCBI Taxonomy" id="945775"/>
    <lineage>
        <taxon>Bacteria</taxon>
        <taxon>Bacillati</taxon>
        <taxon>Cyanobacteriota</taxon>
        <taxon>Cyanophyceae</taxon>
        <taxon>Pseudanabaenales</taxon>
        <taxon>Pseudanabaenaceae</taxon>
        <taxon>Pseudanabaena</taxon>
    </lineage>
</organism>
<feature type="coiled-coil region" evidence="1">
    <location>
        <begin position="20"/>
        <end position="47"/>
    </location>
</feature>
<dbReference type="Proteomes" id="UP000249467">
    <property type="component" value="Unassembled WGS sequence"/>
</dbReference>
<evidence type="ECO:0000256" key="2">
    <source>
        <dbReference type="SAM" id="MobiDB-lite"/>
    </source>
</evidence>
<protein>
    <submittedName>
        <fullName evidence="3">TIGR04376 family protein</fullName>
    </submittedName>
</protein>
<reference evidence="3 4" key="2">
    <citation type="submission" date="2018-06" db="EMBL/GenBank/DDBJ databases">
        <title>Metagenomic assembly of (sub)arctic Cyanobacteria and their associated microbiome from non-axenic cultures.</title>
        <authorList>
            <person name="Baurain D."/>
        </authorList>
    </citation>
    <scope>NUCLEOTIDE SEQUENCE [LARGE SCALE GENOMIC DNA]</scope>
    <source>
        <strain evidence="3">ULC066bin1</strain>
    </source>
</reference>
<evidence type="ECO:0000313" key="3">
    <source>
        <dbReference type="EMBL" id="PZO36557.1"/>
    </source>
</evidence>
<dbReference type="InterPro" id="IPR030816">
    <property type="entry name" value="CHP04376"/>
</dbReference>
<keyword evidence="1" id="KW-0175">Coiled coil</keyword>
<sequence length="190" mass="22578">MGLLEDISRFLETRLEEFIRNNPQIELQILEDKLRQQEEEITKLIVSSKQEEKILQDRILEIAEEIRIWHDRTVKAESFDRPDLANPAKEREAALLRQGNQVWAQMELVKKRAIDSQALQVQIQARRKEVQTKIAEAAKTAKERPTSSTPLNWDNLYTPPFRDPNDKLEETFRRWEMDEELERLKRNMGK</sequence>
<comment type="caution">
    <text evidence="3">The sequence shown here is derived from an EMBL/GenBank/DDBJ whole genome shotgun (WGS) entry which is preliminary data.</text>
</comment>
<dbReference type="EMBL" id="QBML01000039">
    <property type="protein sequence ID" value="PZO36557.1"/>
    <property type="molecule type" value="Genomic_DNA"/>
</dbReference>
<reference evidence="3 4" key="1">
    <citation type="submission" date="2018-04" db="EMBL/GenBank/DDBJ databases">
        <authorList>
            <person name="Go L.Y."/>
            <person name="Mitchell J.A."/>
        </authorList>
    </citation>
    <scope>NUCLEOTIDE SEQUENCE [LARGE SCALE GENOMIC DNA]</scope>
    <source>
        <strain evidence="3">ULC066bin1</strain>
    </source>
</reference>